<accession>A0A4P6XPJ3</accession>
<feature type="chain" id="PRO_5020415984" evidence="1">
    <location>
        <begin position="20"/>
        <end position="245"/>
    </location>
</feature>
<dbReference type="EMBL" id="CP034457">
    <property type="protein sequence ID" value="QBM87958.1"/>
    <property type="molecule type" value="Genomic_DNA"/>
</dbReference>
<dbReference type="Proteomes" id="UP000292447">
    <property type="component" value="Chromosome II"/>
</dbReference>
<keyword evidence="3" id="KW-1185">Reference proteome</keyword>
<proteinExistence type="predicted"/>
<dbReference type="AlphaFoldDB" id="A0A4P6XPJ3"/>
<evidence type="ECO:0000313" key="3">
    <source>
        <dbReference type="Proteomes" id="UP000292447"/>
    </source>
</evidence>
<feature type="signal peptide" evidence="1">
    <location>
        <begin position="1"/>
        <end position="19"/>
    </location>
</feature>
<keyword evidence="1" id="KW-0732">Signal</keyword>
<evidence type="ECO:0000313" key="2">
    <source>
        <dbReference type="EMBL" id="QBM87958.1"/>
    </source>
</evidence>
<protein>
    <submittedName>
        <fullName evidence="2">Uncharacterized protein</fullName>
    </submittedName>
</protein>
<evidence type="ECO:0000256" key="1">
    <source>
        <dbReference type="SAM" id="SignalP"/>
    </source>
</evidence>
<gene>
    <name evidence="2" type="ORF">METSCH_B11720</name>
</gene>
<sequence length="245" mass="28328">MMFLAIFYLTAVSVTSALASTKNRGHTRQQHKEKTSEPATFLSGLLNTDITHPFGELSKFSGDLSLSPESELSQVEVHRSWQALDGFFKRMCSFIDGSKFAWEDFEKEAPTLEKELDDIIRSSQTNTPYYTKIAQQLFFVQASFQQMKVYVAPLKHYERSSVPAEQLIGKVYDHNIRLLAMRNSQGVPDPYMNDFTTKVALHIEYFNFWKEKAKKYSPMHPAVQWLFDQQIAQMQSSIRDLVKYI</sequence>
<reference evidence="3" key="1">
    <citation type="submission" date="2019-03" db="EMBL/GenBank/DDBJ databases">
        <title>Snf2 controls pulcherriminic acid biosynthesis and connects pigmentation and antifungal activity of the yeast Metschnikowia pulcherrima.</title>
        <authorList>
            <person name="Gore-Lloyd D."/>
            <person name="Sumann I."/>
            <person name="Brachmann A.O."/>
            <person name="Schneeberger K."/>
            <person name="Ortiz-Merino R.A."/>
            <person name="Moreno-Beltran M."/>
            <person name="Schlaefli M."/>
            <person name="Kirner P."/>
            <person name="Santos Kron A."/>
            <person name="Wolfe K.H."/>
            <person name="Piel J."/>
            <person name="Ahrens C.H."/>
            <person name="Henk D."/>
            <person name="Freimoser F.M."/>
        </authorList>
    </citation>
    <scope>NUCLEOTIDE SEQUENCE [LARGE SCALE GENOMIC DNA]</scope>
    <source>
        <strain evidence="3">APC 1.2</strain>
    </source>
</reference>
<organism evidence="2 3">
    <name type="scientific">Metschnikowia aff. pulcherrima</name>
    <dbReference type="NCBI Taxonomy" id="2163413"/>
    <lineage>
        <taxon>Eukaryota</taxon>
        <taxon>Fungi</taxon>
        <taxon>Dikarya</taxon>
        <taxon>Ascomycota</taxon>
        <taxon>Saccharomycotina</taxon>
        <taxon>Pichiomycetes</taxon>
        <taxon>Metschnikowiaceae</taxon>
        <taxon>Metschnikowia</taxon>
    </lineage>
</organism>
<name>A0A4P6XPJ3_9ASCO</name>